<reference evidence="4" key="1">
    <citation type="journal article" date="2019" name="Int. J. Syst. Evol. Microbiol.">
        <title>The Global Catalogue of Microorganisms (GCM) 10K type strain sequencing project: providing services to taxonomists for standard genome sequencing and annotation.</title>
        <authorList>
            <consortium name="The Broad Institute Genomics Platform"/>
            <consortium name="The Broad Institute Genome Sequencing Center for Infectious Disease"/>
            <person name="Wu L."/>
            <person name="Ma J."/>
        </authorList>
    </citation>
    <scope>NUCLEOTIDE SEQUENCE [LARGE SCALE GENOMIC DNA]</scope>
    <source>
        <strain evidence="4">JCM 18715</strain>
    </source>
</reference>
<name>A0ABP9QCK1_9RHOO</name>
<accession>A0ABP9QCK1</accession>
<protein>
    <recommendedName>
        <fullName evidence="5">DUF4124 domain-containing protein</fullName>
    </recommendedName>
</protein>
<feature type="chain" id="PRO_5047284804" description="DUF4124 domain-containing protein" evidence="2">
    <location>
        <begin position="27"/>
        <end position="247"/>
    </location>
</feature>
<evidence type="ECO:0000313" key="4">
    <source>
        <dbReference type="Proteomes" id="UP001500547"/>
    </source>
</evidence>
<feature type="region of interest" description="Disordered" evidence="1">
    <location>
        <begin position="126"/>
        <end position="186"/>
    </location>
</feature>
<evidence type="ECO:0000256" key="2">
    <source>
        <dbReference type="SAM" id="SignalP"/>
    </source>
</evidence>
<evidence type="ECO:0000256" key="1">
    <source>
        <dbReference type="SAM" id="MobiDB-lite"/>
    </source>
</evidence>
<dbReference type="EMBL" id="BAABLD010000002">
    <property type="protein sequence ID" value="GAA5159638.1"/>
    <property type="molecule type" value="Genomic_DNA"/>
</dbReference>
<feature type="compositionally biased region" description="Basic and acidic residues" evidence="1">
    <location>
        <begin position="167"/>
        <end position="186"/>
    </location>
</feature>
<feature type="compositionally biased region" description="Low complexity" evidence="1">
    <location>
        <begin position="135"/>
        <end position="149"/>
    </location>
</feature>
<keyword evidence="2" id="KW-0732">Signal</keyword>
<comment type="caution">
    <text evidence="3">The sequence shown here is derived from an EMBL/GenBank/DDBJ whole genome shotgun (WGS) entry which is preliminary data.</text>
</comment>
<organism evidence="3 4">
    <name type="scientific">Viridibacterium curvum</name>
    <dbReference type="NCBI Taxonomy" id="1101404"/>
    <lineage>
        <taxon>Bacteria</taxon>
        <taxon>Pseudomonadati</taxon>
        <taxon>Pseudomonadota</taxon>
        <taxon>Betaproteobacteria</taxon>
        <taxon>Rhodocyclales</taxon>
        <taxon>Rhodocyclaceae</taxon>
        <taxon>Viridibacterium</taxon>
    </lineage>
</organism>
<evidence type="ECO:0000313" key="3">
    <source>
        <dbReference type="EMBL" id="GAA5159638.1"/>
    </source>
</evidence>
<evidence type="ECO:0008006" key="5">
    <source>
        <dbReference type="Google" id="ProtNLM"/>
    </source>
</evidence>
<feature type="signal peptide" evidence="2">
    <location>
        <begin position="1"/>
        <end position="26"/>
    </location>
</feature>
<keyword evidence="4" id="KW-1185">Reference proteome</keyword>
<sequence length="247" mass="27066">MRQAVTRLPALLFTALLLAVSASAGAQTLYRCGNTYQDKPCQGEPGRVVVEGSSAPAVSSAPAKPVDEFCRKQGQTAAEFRWEKEGGRTIDQQLARDPANEAFARYVYAKRGSAHEVRRIVERECMDTGERKTQSGPSASAGAGGFIAAQPRSVVQTSSASSSEESTEPRRGGGITREDRLQTPNRNIDETFCRSLFDREKKLIEQQMQYGAKPVPESIKQQLREVADLRKTANCTGTPFDPPTNRR</sequence>
<dbReference type="Proteomes" id="UP001500547">
    <property type="component" value="Unassembled WGS sequence"/>
</dbReference>
<gene>
    <name evidence="3" type="ORF">GCM10025770_06260</name>
</gene>
<proteinExistence type="predicted"/>